<accession>A0A149R2E3</accession>
<dbReference type="PATRIC" id="fig|442.7.peg.385"/>
<dbReference type="AlphaFoldDB" id="A0A149R2E3"/>
<reference evidence="1 2" key="1">
    <citation type="submission" date="2015-06" db="EMBL/GenBank/DDBJ databases">
        <title>Improved classification and identification of acetic acid bacteria using matrix-assisted laser desorption/ionization time-of-flight mass spectrometry; Gluconobacter nephelii and Gluconobacter uchimurae are later heterotypic synonyms of Gluconobacter japonicus and Gluconobacter oxydans, respectively.</title>
        <authorList>
            <person name="Li L."/>
            <person name="Cleenwerck I."/>
            <person name="De Vuyst L."/>
            <person name="Vandamme P."/>
        </authorList>
    </citation>
    <scope>NUCLEOTIDE SEQUENCE [LARGE SCALE GENOMIC DNA]</scope>
    <source>
        <strain evidence="1 2">LMG 1764</strain>
    </source>
</reference>
<sequence length="75" mass="8216">MILPTKHIPQNEALIGVGATLLAHLSMPMTVSGLWECLRTEPNVGNFERFVLASNLLYLIGAIEIRDGLIVRTVS</sequence>
<gene>
    <name evidence="1" type="ORF">AD929_00680</name>
</gene>
<organism evidence="1 2">
    <name type="scientific">Gluconobacter potus</name>
    <dbReference type="NCBI Taxonomy" id="2724927"/>
    <lineage>
        <taxon>Bacteria</taxon>
        <taxon>Pseudomonadati</taxon>
        <taxon>Pseudomonadota</taxon>
        <taxon>Alphaproteobacteria</taxon>
        <taxon>Acetobacterales</taxon>
        <taxon>Acetobacteraceae</taxon>
        <taxon>Gluconobacter</taxon>
    </lineage>
</organism>
<comment type="caution">
    <text evidence="1">The sequence shown here is derived from an EMBL/GenBank/DDBJ whole genome shotgun (WGS) entry which is preliminary data.</text>
</comment>
<evidence type="ECO:0000313" key="1">
    <source>
        <dbReference type="EMBL" id="KXV03567.1"/>
    </source>
</evidence>
<dbReference type="RefSeq" id="WP_062493521.1">
    <property type="nucleotide sequence ID" value="NZ_LHZB01000057.1"/>
</dbReference>
<evidence type="ECO:0000313" key="2">
    <source>
        <dbReference type="Proteomes" id="UP000075573"/>
    </source>
</evidence>
<dbReference type="Proteomes" id="UP000075573">
    <property type="component" value="Unassembled WGS sequence"/>
</dbReference>
<dbReference type="Pfam" id="PF20293">
    <property type="entry name" value="MC6"/>
    <property type="match status" value="1"/>
</dbReference>
<protein>
    <submittedName>
        <fullName evidence="1">Uncharacterized protein</fullName>
    </submittedName>
</protein>
<proteinExistence type="predicted"/>
<dbReference type="InterPro" id="IPR046897">
    <property type="entry name" value="ABC-3C_MC6"/>
</dbReference>
<name>A0A149R2E3_9PROT</name>
<dbReference type="EMBL" id="LHZB01000057">
    <property type="protein sequence ID" value="KXV03567.1"/>
    <property type="molecule type" value="Genomic_DNA"/>
</dbReference>